<feature type="transmembrane region" description="Helical" evidence="2">
    <location>
        <begin position="143"/>
        <end position="171"/>
    </location>
</feature>
<keyword evidence="4" id="KW-1185">Reference proteome</keyword>
<dbReference type="InterPro" id="IPR045931">
    <property type="entry name" value="DUF6350"/>
</dbReference>
<dbReference type="STRING" id="571915.CMUST_04895"/>
<feature type="transmembrane region" description="Helical" evidence="2">
    <location>
        <begin position="261"/>
        <end position="287"/>
    </location>
</feature>
<evidence type="ECO:0000256" key="2">
    <source>
        <dbReference type="SAM" id="Phobius"/>
    </source>
</evidence>
<proteinExistence type="predicted"/>
<organism evidence="3 4">
    <name type="scientific">Corynebacterium mustelae</name>
    <dbReference type="NCBI Taxonomy" id="571915"/>
    <lineage>
        <taxon>Bacteria</taxon>
        <taxon>Bacillati</taxon>
        <taxon>Actinomycetota</taxon>
        <taxon>Actinomycetes</taxon>
        <taxon>Mycobacteriales</taxon>
        <taxon>Corynebacteriaceae</taxon>
        <taxon>Corynebacterium</taxon>
    </lineage>
</organism>
<dbReference type="Proteomes" id="UP000035199">
    <property type="component" value="Chromosome"/>
</dbReference>
<feature type="transmembrane region" description="Helical" evidence="2">
    <location>
        <begin position="384"/>
        <end position="405"/>
    </location>
</feature>
<dbReference type="OrthoDB" id="4428043at2"/>
<name>A0A0G3H2I7_9CORY</name>
<reference evidence="3 4" key="1">
    <citation type="journal article" date="2015" name="Genome Announc.">
        <title>Complete Genome Sequence of the Type Strain Corynebacterium mustelae DSM 45274, Isolated from Various Tissues of a Male Ferret with Lethal Sepsis.</title>
        <authorList>
            <person name="Ruckert C."/>
            <person name="Eimer J."/>
            <person name="Winkler A."/>
            <person name="Tauch A."/>
        </authorList>
    </citation>
    <scope>NUCLEOTIDE SEQUENCE [LARGE SCALE GENOMIC DNA]</scope>
    <source>
        <strain evidence="3 4">DSM 45274</strain>
    </source>
</reference>
<dbReference type="PATRIC" id="fig|571915.4.peg.1037"/>
<evidence type="ECO:0000256" key="1">
    <source>
        <dbReference type="SAM" id="MobiDB-lite"/>
    </source>
</evidence>
<feature type="transmembrane region" description="Helical" evidence="2">
    <location>
        <begin position="183"/>
        <end position="204"/>
    </location>
</feature>
<dbReference type="AlphaFoldDB" id="A0A0G3H2I7"/>
<evidence type="ECO:0000313" key="3">
    <source>
        <dbReference type="EMBL" id="AKK05317.1"/>
    </source>
</evidence>
<keyword evidence="2" id="KW-1133">Transmembrane helix</keyword>
<feature type="region of interest" description="Disordered" evidence="1">
    <location>
        <begin position="1"/>
        <end position="46"/>
    </location>
</feature>
<protein>
    <submittedName>
        <fullName evidence="3">Uncharacterized protein</fullName>
    </submittedName>
</protein>
<dbReference type="KEGG" id="cmv:CMUST_04895"/>
<feature type="transmembrane region" description="Helical" evidence="2">
    <location>
        <begin position="299"/>
        <end position="319"/>
    </location>
</feature>
<reference evidence="4" key="2">
    <citation type="submission" date="2015-05" db="EMBL/GenBank/DDBJ databases">
        <title>Complete genome sequence of Corynebacterium mustelae DSM 45274, isolated from various tissues of a male ferret with lethal sepsis.</title>
        <authorList>
            <person name="Ruckert C."/>
            <person name="Albersmeier A."/>
            <person name="Winkler A."/>
            <person name="Tauch A."/>
        </authorList>
    </citation>
    <scope>NUCLEOTIDE SEQUENCE [LARGE SCALE GENOMIC DNA]</scope>
    <source>
        <strain evidence="4">DSM 45274</strain>
    </source>
</reference>
<dbReference type="Pfam" id="PF19877">
    <property type="entry name" value="DUF6350"/>
    <property type="match status" value="1"/>
</dbReference>
<dbReference type="EMBL" id="CP011542">
    <property type="protein sequence ID" value="AKK05317.1"/>
    <property type="molecule type" value="Genomic_DNA"/>
</dbReference>
<feature type="transmembrane region" description="Helical" evidence="2">
    <location>
        <begin position="106"/>
        <end position="131"/>
    </location>
</feature>
<feature type="transmembrane region" description="Helical" evidence="2">
    <location>
        <begin position="325"/>
        <end position="343"/>
    </location>
</feature>
<dbReference type="RefSeq" id="WP_144414125.1">
    <property type="nucleotide sequence ID" value="NZ_CP011542.1"/>
</dbReference>
<gene>
    <name evidence="3" type="ORF">CMUST_04895</name>
</gene>
<evidence type="ECO:0000313" key="4">
    <source>
        <dbReference type="Proteomes" id="UP000035199"/>
    </source>
</evidence>
<accession>A0A0G3H2I7</accession>
<feature type="transmembrane region" description="Helical" evidence="2">
    <location>
        <begin position="63"/>
        <end position="86"/>
    </location>
</feature>
<keyword evidence="2" id="KW-0472">Membrane</keyword>
<keyword evidence="2" id="KW-0812">Transmembrane</keyword>
<sequence>MSKKSNLNIGMNRRPRRGPSGQASGSTSRPGGGLRKTGRKNPTASVDIVDPTLGRRLRRYMPVILFPLGVVILLIIALSIIGLLLASAPMSALPATIAQSWLAVNGLPVAGGGYVVSVMPLVPCAVLIAVLSRRVHEVVRDRVSIADLVVLSGCVVGIPLLLTLTAIAMLYDASYVFDVSIPPLVPTLLKTILVHSMVMVLGMGRRLWKAIARRLGVPLWVVDQAISAGWIIVIGLVLAGVVYLVSIGFHLDTLQQIMDNYHGWGLFGALLLSILYLPNAAITTLAVTAGSEFTMGNAVVGLFGVTLVPLPPLPLLAGVPAATHPLGAALLALPAVAVVIAVFKSVPRFIELPALIAFSALWMLLLTLLTHGEVGIYGITGPRIFLSAALYAAWVAIVGVIMAIVGHIIQKPVLAAVEEAGSEELAVVELEEDVELNDVSEAEGVGEVSGGEAVSGGDIAAGPGSYENASELADAESFEQLSQEAEYDAIAVDADDEVADVVNLETFESTQLEEEIGTKEPVTHVDNVTHVDDVAEDAIYIRNEVETGEPEVEGLDDKN</sequence>
<feature type="transmembrane region" description="Helical" evidence="2">
    <location>
        <begin position="225"/>
        <end position="249"/>
    </location>
</feature>
<feature type="transmembrane region" description="Helical" evidence="2">
    <location>
        <begin position="355"/>
        <end position="378"/>
    </location>
</feature>